<organism evidence="2 3">
    <name type="scientific">Muricoccus nepalensis</name>
    <dbReference type="NCBI Taxonomy" id="1854500"/>
    <lineage>
        <taxon>Bacteria</taxon>
        <taxon>Pseudomonadati</taxon>
        <taxon>Pseudomonadota</taxon>
        <taxon>Alphaproteobacteria</taxon>
        <taxon>Acetobacterales</taxon>
        <taxon>Roseomonadaceae</taxon>
        <taxon>Muricoccus</taxon>
    </lineage>
</organism>
<dbReference type="OrthoDB" id="7280596at2"/>
<evidence type="ECO:0008006" key="4">
    <source>
        <dbReference type="Google" id="ProtNLM"/>
    </source>
</evidence>
<evidence type="ECO:0000313" key="3">
    <source>
        <dbReference type="Proteomes" id="UP000317078"/>
    </source>
</evidence>
<name>A0A502FS33_9PROT</name>
<feature type="region of interest" description="Disordered" evidence="1">
    <location>
        <begin position="44"/>
        <end position="65"/>
    </location>
</feature>
<reference evidence="2 3" key="1">
    <citation type="journal article" date="2019" name="Environ. Microbiol.">
        <title>Species interactions and distinct microbial communities in high Arctic permafrost affected cryosols are associated with the CH4 and CO2 gas fluxes.</title>
        <authorList>
            <person name="Altshuler I."/>
            <person name="Hamel J."/>
            <person name="Turney S."/>
            <person name="Magnuson E."/>
            <person name="Levesque R."/>
            <person name="Greer C."/>
            <person name="Whyte L.G."/>
        </authorList>
    </citation>
    <scope>NUCLEOTIDE SEQUENCE [LARGE SCALE GENOMIC DNA]</scope>
    <source>
        <strain evidence="2 3">S9.3B</strain>
    </source>
</reference>
<evidence type="ECO:0000313" key="2">
    <source>
        <dbReference type="EMBL" id="TPG51833.1"/>
    </source>
</evidence>
<sequence>MRIPPRRLRPALAASLALALGACQVENRRDGSTVLRTPSLADLARGSSAPAAPPPGRPEAAAGGNQTIAGPLRLSADAVMVGPATVLRAPPGGWDMPPSVAGVSPSAAFPAVILLLFPGGSACPATYRLLDATVSPPFVTAEFGTCSDLARLASTERQVTVTMPLATGGTGAWRYTLGQAPGQRGTLTRLGQGRP</sequence>
<dbReference type="AlphaFoldDB" id="A0A502FS33"/>
<dbReference type="PROSITE" id="PS51257">
    <property type="entry name" value="PROKAR_LIPOPROTEIN"/>
    <property type="match status" value="1"/>
</dbReference>
<keyword evidence="3" id="KW-1185">Reference proteome</keyword>
<dbReference type="EMBL" id="RCZP01000024">
    <property type="protein sequence ID" value="TPG51833.1"/>
    <property type="molecule type" value="Genomic_DNA"/>
</dbReference>
<dbReference type="Proteomes" id="UP000317078">
    <property type="component" value="Unassembled WGS sequence"/>
</dbReference>
<accession>A0A502FS33</accession>
<dbReference type="RefSeq" id="WP_140885455.1">
    <property type="nucleotide sequence ID" value="NZ_RCZP01000024.1"/>
</dbReference>
<proteinExistence type="predicted"/>
<comment type="caution">
    <text evidence="2">The sequence shown here is derived from an EMBL/GenBank/DDBJ whole genome shotgun (WGS) entry which is preliminary data.</text>
</comment>
<evidence type="ECO:0000256" key="1">
    <source>
        <dbReference type="SAM" id="MobiDB-lite"/>
    </source>
</evidence>
<protein>
    <recommendedName>
        <fullName evidence="4">Lipoprotein</fullName>
    </recommendedName>
</protein>
<gene>
    <name evidence="2" type="ORF">EAH89_19745</name>
</gene>